<evidence type="ECO:0000256" key="5">
    <source>
        <dbReference type="ARBA" id="ARBA00022777"/>
    </source>
</evidence>
<keyword evidence="4" id="KW-0808">Transferase</keyword>
<dbReference type="Pfam" id="PF02518">
    <property type="entry name" value="HATPase_c"/>
    <property type="match status" value="1"/>
</dbReference>
<dbReference type="InterPro" id="IPR036890">
    <property type="entry name" value="HATPase_C_sf"/>
</dbReference>
<dbReference type="PROSITE" id="PS50109">
    <property type="entry name" value="HIS_KIN"/>
    <property type="match status" value="1"/>
</dbReference>
<feature type="transmembrane region" description="Helical" evidence="7">
    <location>
        <begin position="91"/>
        <end position="110"/>
    </location>
</feature>
<evidence type="ECO:0000259" key="8">
    <source>
        <dbReference type="PROSITE" id="PS50109"/>
    </source>
</evidence>
<feature type="transmembrane region" description="Helical" evidence="7">
    <location>
        <begin position="6"/>
        <end position="23"/>
    </location>
</feature>
<dbReference type="InterPro" id="IPR003661">
    <property type="entry name" value="HisK_dim/P_dom"/>
</dbReference>
<evidence type="ECO:0000313" key="10">
    <source>
        <dbReference type="Proteomes" id="UP001144110"/>
    </source>
</evidence>
<dbReference type="Pfam" id="PF00512">
    <property type="entry name" value="HisKA"/>
    <property type="match status" value="1"/>
</dbReference>
<dbReference type="GO" id="GO:0004721">
    <property type="term" value="F:phosphoprotein phosphatase activity"/>
    <property type="evidence" value="ECO:0007669"/>
    <property type="project" value="TreeGrafter"/>
</dbReference>
<dbReference type="InterPro" id="IPR050351">
    <property type="entry name" value="BphY/WalK/GraS-like"/>
</dbReference>
<keyword evidence="7" id="KW-0472">Membrane</keyword>
<protein>
    <recommendedName>
        <fullName evidence="2">histidine kinase</fullName>
        <ecNumber evidence="2">2.7.13.3</ecNumber>
    </recommendedName>
</protein>
<sequence length="358" mass="42015">MESFNFLLVLLIICLLVVLFLFFKKISKVQRENSSLRKELNFWTELFSNCPFPFFIIEKEEIKWQNKKALEILGDLRGKKKNHIELFLKNSYWDAQVFFLSSGFIAYLLLDKREEKILKRSYEIALAYLSHELKTPFTMVKNYTEKLEEEIKKNRSLNIEYFEQLKNSLEKVERLIYKLFSSLEYLVKDLKIKKEKFFLKEAIEEVIFWVKPLCEDKNIDLEVDISEDIEIEGDKEWLMQAILNPLENAIKFSPSGGKVFLKVYRRENEWINILIRDTGPGVSPEDLPFLGMPFFKSSAEKGLGFGLFLTKKILEAHGGRLKFNLPSHGGLEVLIEIPYNLSRVFTSSSDKGLDKKYP</sequence>
<feature type="domain" description="Histidine kinase" evidence="8">
    <location>
        <begin position="128"/>
        <end position="341"/>
    </location>
</feature>
<evidence type="ECO:0000256" key="7">
    <source>
        <dbReference type="SAM" id="Phobius"/>
    </source>
</evidence>
<evidence type="ECO:0000256" key="4">
    <source>
        <dbReference type="ARBA" id="ARBA00022679"/>
    </source>
</evidence>
<keyword evidence="7" id="KW-1133">Transmembrane helix</keyword>
<dbReference type="InterPro" id="IPR036097">
    <property type="entry name" value="HisK_dim/P_sf"/>
</dbReference>
<keyword evidence="5 9" id="KW-0418">Kinase</keyword>
<dbReference type="PANTHER" id="PTHR45453:SF1">
    <property type="entry name" value="PHOSPHATE REGULON SENSOR PROTEIN PHOR"/>
    <property type="match status" value="1"/>
</dbReference>
<dbReference type="Gene3D" id="1.10.287.130">
    <property type="match status" value="1"/>
</dbReference>
<evidence type="ECO:0000256" key="3">
    <source>
        <dbReference type="ARBA" id="ARBA00022553"/>
    </source>
</evidence>
<dbReference type="CDD" id="cd00082">
    <property type="entry name" value="HisKA"/>
    <property type="match status" value="1"/>
</dbReference>
<keyword evidence="6" id="KW-0902">Two-component regulatory system</keyword>
<dbReference type="SMART" id="SM00388">
    <property type="entry name" value="HisKA"/>
    <property type="match status" value="1"/>
</dbReference>
<keyword evidence="3" id="KW-0597">Phosphoprotein</keyword>
<organism evidence="9 10">
    <name type="scientific">Candidatus Thermodesulfobacterium syntrophicum</name>
    <dbReference type="NCBI Taxonomy" id="3060442"/>
    <lineage>
        <taxon>Bacteria</taxon>
        <taxon>Pseudomonadati</taxon>
        <taxon>Thermodesulfobacteriota</taxon>
        <taxon>Thermodesulfobacteria</taxon>
        <taxon>Thermodesulfobacteriales</taxon>
        <taxon>Thermodesulfobacteriaceae</taxon>
        <taxon>Thermodesulfobacterium</taxon>
    </lineage>
</organism>
<dbReference type="EMBL" id="JAPHEG010000001">
    <property type="protein sequence ID" value="MDF2952939.1"/>
    <property type="molecule type" value="Genomic_DNA"/>
</dbReference>
<evidence type="ECO:0000256" key="1">
    <source>
        <dbReference type="ARBA" id="ARBA00000085"/>
    </source>
</evidence>
<dbReference type="PRINTS" id="PR00344">
    <property type="entry name" value="BCTRLSENSOR"/>
</dbReference>
<name>A0AAE3P514_9BACT</name>
<comment type="caution">
    <text evidence="9">The sequence shown here is derived from an EMBL/GenBank/DDBJ whole genome shotgun (WGS) entry which is preliminary data.</text>
</comment>
<dbReference type="GO" id="GO:0005886">
    <property type="term" value="C:plasma membrane"/>
    <property type="evidence" value="ECO:0007669"/>
    <property type="project" value="TreeGrafter"/>
</dbReference>
<dbReference type="Proteomes" id="UP001144110">
    <property type="component" value="Unassembled WGS sequence"/>
</dbReference>
<dbReference type="InterPro" id="IPR004358">
    <property type="entry name" value="Sig_transdc_His_kin-like_C"/>
</dbReference>
<keyword evidence="7" id="KW-0812">Transmembrane</keyword>
<dbReference type="EC" id="2.7.13.3" evidence="2"/>
<dbReference type="InterPro" id="IPR005467">
    <property type="entry name" value="His_kinase_dom"/>
</dbReference>
<proteinExistence type="predicted"/>
<dbReference type="AlphaFoldDB" id="A0AAE3P514"/>
<gene>
    <name evidence="9" type="ORF">OD816_000184</name>
</gene>
<dbReference type="SMART" id="SM00387">
    <property type="entry name" value="HATPase_c"/>
    <property type="match status" value="1"/>
</dbReference>
<accession>A0AAE3P514</accession>
<dbReference type="SUPFAM" id="SSF55874">
    <property type="entry name" value="ATPase domain of HSP90 chaperone/DNA topoisomerase II/histidine kinase"/>
    <property type="match status" value="1"/>
</dbReference>
<comment type="catalytic activity">
    <reaction evidence="1">
        <text>ATP + protein L-histidine = ADP + protein N-phospho-L-histidine.</text>
        <dbReference type="EC" id="2.7.13.3"/>
    </reaction>
</comment>
<reference evidence="9" key="1">
    <citation type="submission" date="2022-11" db="EMBL/GenBank/DDBJ databases">
        <title>Candidatus Alkanophaga archaea from heated hydrothermal vent sediment oxidize petroleum alkanes.</title>
        <authorList>
            <person name="Zehnle H."/>
            <person name="Laso-Perez R."/>
            <person name="Lipp J."/>
            <person name="Teske A."/>
            <person name="Wegener G."/>
        </authorList>
    </citation>
    <scope>NUCLEOTIDE SEQUENCE</scope>
    <source>
        <strain evidence="9">MCA70</strain>
    </source>
</reference>
<dbReference type="PANTHER" id="PTHR45453">
    <property type="entry name" value="PHOSPHATE REGULON SENSOR PROTEIN PHOR"/>
    <property type="match status" value="1"/>
</dbReference>
<dbReference type="SUPFAM" id="SSF47384">
    <property type="entry name" value="Homodimeric domain of signal transducing histidine kinase"/>
    <property type="match status" value="1"/>
</dbReference>
<evidence type="ECO:0000256" key="2">
    <source>
        <dbReference type="ARBA" id="ARBA00012438"/>
    </source>
</evidence>
<dbReference type="GO" id="GO:0000155">
    <property type="term" value="F:phosphorelay sensor kinase activity"/>
    <property type="evidence" value="ECO:0007669"/>
    <property type="project" value="InterPro"/>
</dbReference>
<evidence type="ECO:0000256" key="6">
    <source>
        <dbReference type="ARBA" id="ARBA00023012"/>
    </source>
</evidence>
<dbReference type="Gene3D" id="3.30.565.10">
    <property type="entry name" value="Histidine kinase-like ATPase, C-terminal domain"/>
    <property type="match status" value="1"/>
</dbReference>
<dbReference type="InterPro" id="IPR003594">
    <property type="entry name" value="HATPase_dom"/>
</dbReference>
<evidence type="ECO:0000313" key="9">
    <source>
        <dbReference type="EMBL" id="MDF2952939.1"/>
    </source>
</evidence>
<dbReference type="GO" id="GO:0016036">
    <property type="term" value="P:cellular response to phosphate starvation"/>
    <property type="evidence" value="ECO:0007669"/>
    <property type="project" value="TreeGrafter"/>
</dbReference>